<keyword evidence="1" id="KW-1133">Transmembrane helix</keyword>
<dbReference type="RefSeq" id="WP_142864257.1">
    <property type="nucleotide sequence ID" value="NZ_VJMF01000084.1"/>
</dbReference>
<name>A0A549SFD5_METSR</name>
<protein>
    <submittedName>
        <fullName evidence="2">Uncharacterized protein</fullName>
    </submittedName>
</protein>
<dbReference type="EMBL" id="VJMF01000084">
    <property type="protein sequence ID" value="TRL28306.1"/>
    <property type="molecule type" value="Genomic_DNA"/>
</dbReference>
<evidence type="ECO:0000313" key="3">
    <source>
        <dbReference type="Proteomes" id="UP000316781"/>
    </source>
</evidence>
<proteinExistence type="predicted"/>
<keyword evidence="1" id="KW-0472">Membrane</keyword>
<sequence length="189" mass="20158">MIDAAKMRPASVVTSLLVIVGATALVGAGVALLYFVNLEATVIDLLERRLPAEPAARHEHACHVHATGGLFQPLRAAIGVAGRTPRLEHALAAACGDPAAIEASIENMLATTPTSGHGWLALARMRWRRGASIAQVVDVVQMSNLTAPREAEIMIFRARFLVAIWELLPEAEQKRALGPLRRVGPVPSS</sequence>
<feature type="transmembrane region" description="Helical" evidence="1">
    <location>
        <begin position="12"/>
        <end position="36"/>
    </location>
</feature>
<comment type="caution">
    <text evidence="2">The sequence shown here is derived from an EMBL/GenBank/DDBJ whole genome shotgun (WGS) entry which is preliminary data.</text>
</comment>
<reference evidence="2 3" key="1">
    <citation type="submission" date="2019-07" db="EMBL/GenBank/DDBJ databases">
        <title>Ln-dependent methylotrophs.</title>
        <authorList>
            <person name="Tani A."/>
        </authorList>
    </citation>
    <scope>NUCLEOTIDE SEQUENCE [LARGE SCALE GENOMIC DNA]</scope>
    <source>
        <strain evidence="2 3">SM89A</strain>
    </source>
</reference>
<evidence type="ECO:0000256" key="1">
    <source>
        <dbReference type="SAM" id="Phobius"/>
    </source>
</evidence>
<accession>A0A549SFD5</accession>
<dbReference type="Proteomes" id="UP000316781">
    <property type="component" value="Unassembled WGS sequence"/>
</dbReference>
<keyword evidence="1" id="KW-0812">Transmembrane</keyword>
<organism evidence="2 3">
    <name type="scientific">Methylosinus sporium</name>
    <dbReference type="NCBI Taxonomy" id="428"/>
    <lineage>
        <taxon>Bacteria</taxon>
        <taxon>Pseudomonadati</taxon>
        <taxon>Pseudomonadota</taxon>
        <taxon>Alphaproteobacteria</taxon>
        <taxon>Hyphomicrobiales</taxon>
        <taxon>Methylocystaceae</taxon>
        <taxon>Methylosinus</taxon>
    </lineage>
</organism>
<feature type="non-terminal residue" evidence="2">
    <location>
        <position position="189"/>
    </location>
</feature>
<evidence type="ECO:0000313" key="2">
    <source>
        <dbReference type="EMBL" id="TRL28306.1"/>
    </source>
</evidence>
<dbReference type="AlphaFoldDB" id="A0A549SFD5"/>
<gene>
    <name evidence="2" type="ORF">FM996_18550</name>
</gene>